<evidence type="ECO:0000256" key="3">
    <source>
        <dbReference type="PIRSR" id="PIRSR610905-1"/>
    </source>
</evidence>
<feature type="binding site" evidence="4">
    <location>
        <position position="177"/>
    </location>
    <ligand>
        <name>substrate</name>
    </ligand>
</feature>
<gene>
    <name evidence="5" type="ordered locus">Pedsa_3072</name>
</gene>
<reference evidence="6" key="2">
    <citation type="submission" date="2011-02" db="EMBL/GenBank/DDBJ databases">
        <title>The complete genome of Pedobacter saltans DSM 12145.</title>
        <authorList>
            <consortium name="US DOE Joint Genome Institute (JGI-PGF)"/>
            <person name="Lucas S."/>
            <person name="Copeland A."/>
            <person name="Lapidus A."/>
            <person name="Bruce D."/>
            <person name="Goodwin L."/>
            <person name="Pitluck S."/>
            <person name="Kyrpides N."/>
            <person name="Mavromatis K."/>
            <person name="Pagani I."/>
            <person name="Ivanova N."/>
            <person name="Ovchinnikova G."/>
            <person name="Lu M."/>
            <person name="Detter J.C."/>
            <person name="Han C."/>
            <person name="Land M."/>
            <person name="Hauser L."/>
            <person name="Markowitz V."/>
            <person name="Cheng J.-F."/>
            <person name="Hugenholtz P."/>
            <person name="Woyke T."/>
            <person name="Wu D."/>
            <person name="Tindall B."/>
            <person name="Pomrenke H.G."/>
            <person name="Brambilla E."/>
            <person name="Klenk H.-P."/>
            <person name="Eisen J.A."/>
        </authorList>
    </citation>
    <scope>NUCLEOTIDE SEQUENCE [LARGE SCALE GENOMIC DNA]</scope>
    <source>
        <strain evidence="6">ATCC 51119 / DSM 12145 / JCM 21818 / LMG 10337 / NBRC 100064 / NCIMB 13643</strain>
    </source>
</reference>
<evidence type="ECO:0000313" key="6">
    <source>
        <dbReference type="Proteomes" id="UP000000310"/>
    </source>
</evidence>
<comment type="similarity">
    <text evidence="2">Belongs to the glycosyl hydrolase 88 family.</text>
</comment>
<protein>
    <submittedName>
        <fullName evidence="5">Glycosyl hydrolase family 88</fullName>
    </submittedName>
</protein>
<dbReference type="PANTHER" id="PTHR36845:SF1">
    <property type="entry name" value="HYDROLASE, PUTATIVE (AFU_ORTHOLOGUE AFUA_7G05090)-RELATED"/>
    <property type="match status" value="1"/>
</dbReference>
<feature type="active site" description="Nucleophile" evidence="3">
    <location>
        <position position="115"/>
    </location>
</feature>
<feature type="binding site" evidence="4">
    <location>
        <position position="249"/>
    </location>
    <ligand>
        <name>substrate</name>
    </ligand>
</feature>
<dbReference type="STRING" id="762903.Pedsa_3072"/>
<name>F0SA47_PSESL</name>
<dbReference type="OrthoDB" id="428577at2"/>
<sequence>MLNRVFYKAFFSICLIGTISGCSQKVNIQKEFTVIKSQIQLISDSTDLQIGKQQFPRTLQNGKLKFVGSGDWTSGFYPGLLWYLYEYTEEQHWKDQAIKYTESLKKEQFNTSTHDLGFMMYCSYGNGYRLTNNPEYKNIIIQSAKSLTKRYNPKTKTIRSWDFSGPDKSWKFPVIIDNMMNLELLFEATKLSGDSTFYNIAITHANTTLKNHFRDDFSSYHVVDYDPETGEVRHKHTLQGYSHASAWARGQAWGFYGFLHCYKQTGNSEYLKAANSIYKYIFENPQLPRDLVPYWDYNDPNIPNAPKDASAAAITASALYDMSDLTRDMKYKKLADKIVSNLTKHYRSPIGKNSGFILLHSTGHLPGKSEIDVPLNYADYYYVEALLKSKKTS</sequence>
<evidence type="ECO:0000256" key="4">
    <source>
        <dbReference type="PIRSR" id="PIRSR610905-2"/>
    </source>
</evidence>
<keyword evidence="6" id="KW-1185">Reference proteome</keyword>
<evidence type="ECO:0000313" key="5">
    <source>
        <dbReference type="EMBL" id="ADY53611.1"/>
    </source>
</evidence>
<reference evidence="5 6" key="1">
    <citation type="journal article" date="2011" name="Stand. Genomic Sci.">
        <title>Complete genome sequence of the gliding, heparinolytic Pedobacter saltans type strain (113).</title>
        <authorList>
            <person name="Liolios K."/>
            <person name="Sikorski J."/>
            <person name="Lu M."/>
            <person name="Nolan M."/>
            <person name="Lapidus A."/>
            <person name="Lucas S."/>
            <person name="Hammon N."/>
            <person name="Deshpande S."/>
            <person name="Cheng J.F."/>
            <person name="Tapia R."/>
            <person name="Han C."/>
            <person name="Goodwin L."/>
            <person name="Pitluck S."/>
            <person name="Huntemann M."/>
            <person name="Ivanova N."/>
            <person name="Pagani I."/>
            <person name="Mavromatis K."/>
            <person name="Ovchinikova G."/>
            <person name="Pati A."/>
            <person name="Chen A."/>
            <person name="Palaniappan K."/>
            <person name="Land M."/>
            <person name="Hauser L."/>
            <person name="Brambilla E.M."/>
            <person name="Kotsyurbenko O."/>
            <person name="Rohde M."/>
            <person name="Tindall B.J."/>
            <person name="Abt B."/>
            <person name="Goker M."/>
            <person name="Detter J.C."/>
            <person name="Woyke T."/>
            <person name="Bristow J."/>
            <person name="Eisen J.A."/>
            <person name="Markowitz V."/>
            <person name="Hugenholtz P."/>
            <person name="Klenk H.P."/>
            <person name="Kyrpides N.C."/>
        </authorList>
    </citation>
    <scope>NUCLEOTIDE SEQUENCE [LARGE SCALE GENOMIC DNA]</scope>
    <source>
        <strain evidence="6">ATCC 51119 / DSM 12145 / JCM 21818 / LMG 10337 / NBRC 100064 / NCIMB 13643</strain>
    </source>
</reference>
<accession>F0SA47</accession>
<dbReference type="GO" id="GO:0000272">
    <property type="term" value="P:polysaccharide catabolic process"/>
    <property type="evidence" value="ECO:0007669"/>
    <property type="project" value="TreeGrafter"/>
</dbReference>
<dbReference type="InterPro" id="IPR012341">
    <property type="entry name" value="6hp_glycosidase-like_sf"/>
</dbReference>
<organism evidence="5 6">
    <name type="scientific">Pseudopedobacter saltans (strain ATCC 51119 / DSM 12145 / JCM 21818 / CCUG 39354 / LMG 10337 / NBRC 100064 / NCIMB 13643)</name>
    <name type="common">Pedobacter saltans</name>
    <dbReference type="NCBI Taxonomy" id="762903"/>
    <lineage>
        <taxon>Bacteria</taxon>
        <taxon>Pseudomonadati</taxon>
        <taxon>Bacteroidota</taxon>
        <taxon>Sphingobacteriia</taxon>
        <taxon>Sphingobacteriales</taxon>
        <taxon>Sphingobacteriaceae</taxon>
        <taxon>Pseudopedobacter</taxon>
    </lineage>
</organism>
<feature type="binding site" evidence="4">
    <location>
        <position position="237"/>
    </location>
    <ligand>
        <name>substrate</name>
    </ligand>
</feature>
<evidence type="ECO:0000256" key="1">
    <source>
        <dbReference type="ARBA" id="ARBA00022801"/>
    </source>
</evidence>
<feature type="active site" description="Proton donor" evidence="3">
    <location>
        <position position="177"/>
    </location>
</feature>
<dbReference type="SUPFAM" id="SSF48208">
    <property type="entry name" value="Six-hairpin glycosidases"/>
    <property type="match status" value="1"/>
</dbReference>
<dbReference type="KEGG" id="psn:Pedsa_3072"/>
<proteinExistence type="inferred from homology"/>
<dbReference type="Pfam" id="PF07470">
    <property type="entry name" value="Glyco_hydro_88"/>
    <property type="match status" value="1"/>
</dbReference>
<keyword evidence="1 5" id="KW-0378">Hydrolase</keyword>
<feature type="binding site" evidence="4">
    <location>
        <position position="253"/>
    </location>
    <ligand>
        <name>substrate</name>
    </ligand>
</feature>
<feature type="binding site" evidence="4">
    <location>
        <position position="115"/>
    </location>
    <ligand>
        <name>substrate</name>
    </ligand>
</feature>
<dbReference type="Gene3D" id="1.50.10.10">
    <property type="match status" value="1"/>
</dbReference>
<dbReference type="Proteomes" id="UP000000310">
    <property type="component" value="Chromosome"/>
</dbReference>
<dbReference type="AlphaFoldDB" id="F0SA47"/>
<dbReference type="eggNOG" id="COG4225">
    <property type="taxonomic scope" value="Bacteria"/>
</dbReference>
<dbReference type="GO" id="GO:0052757">
    <property type="term" value="F:chondroitin hydrolase activity"/>
    <property type="evidence" value="ECO:0007669"/>
    <property type="project" value="TreeGrafter"/>
</dbReference>
<evidence type="ECO:0000256" key="2">
    <source>
        <dbReference type="ARBA" id="ARBA00038358"/>
    </source>
</evidence>
<dbReference type="InterPro" id="IPR010905">
    <property type="entry name" value="Glyco_hydro_88"/>
</dbReference>
<dbReference type="PANTHER" id="PTHR36845">
    <property type="entry name" value="HYDROLASE, PUTATIVE (AFU_ORTHOLOGUE AFUA_7G05090)-RELATED"/>
    <property type="match status" value="1"/>
</dbReference>
<dbReference type="HOGENOM" id="CLU_027158_0_0_10"/>
<dbReference type="RefSeq" id="WP_013634096.1">
    <property type="nucleotide sequence ID" value="NC_015177.1"/>
</dbReference>
<dbReference type="EMBL" id="CP002545">
    <property type="protein sequence ID" value="ADY53611.1"/>
    <property type="molecule type" value="Genomic_DNA"/>
</dbReference>
<dbReference type="InterPro" id="IPR008928">
    <property type="entry name" value="6-hairpin_glycosidase_sf"/>
</dbReference>
<dbReference type="InterPro" id="IPR052369">
    <property type="entry name" value="UG_Glycosaminoglycan_Hydrolase"/>
</dbReference>
<dbReference type="PROSITE" id="PS51257">
    <property type="entry name" value="PROKAR_LIPOPROTEIN"/>
    <property type="match status" value="1"/>
</dbReference>